<evidence type="ECO:0000313" key="2">
    <source>
        <dbReference type="Proteomes" id="UP000708208"/>
    </source>
</evidence>
<accession>A0A8J2KGN8</accession>
<organism evidence="1 2">
    <name type="scientific">Allacma fusca</name>
    <dbReference type="NCBI Taxonomy" id="39272"/>
    <lineage>
        <taxon>Eukaryota</taxon>
        <taxon>Metazoa</taxon>
        <taxon>Ecdysozoa</taxon>
        <taxon>Arthropoda</taxon>
        <taxon>Hexapoda</taxon>
        <taxon>Collembola</taxon>
        <taxon>Symphypleona</taxon>
        <taxon>Sminthuridae</taxon>
        <taxon>Allacma</taxon>
    </lineage>
</organism>
<protein>
    <submittedName>
        <fullName evidence="1">Uncharacterized protein</fullName>
    </submittedName>
</protein>
<reference evidence="1" key="1">
    <citation type="submission" date="2021-06" db="EMBL/GenBank/DDBJ databases">
        <authorList>
            <person name="Hodson N. C."/>
            <person name="Mongue J. A."/>
            <person name="Jaron S. K."/>
        </authorList>
    </citation>
    <scope>NUCLEOTIDE SEQUENCE</scope>
</reference>
<keyword evidence="2" id="KW-1185">Reference proteome</keyword>
<comment type="caution">
    <text evidence="1">The sequence shown here is derived from an EMBL/GenBank/DDBJ whole genome shotgun (WGS) entry which is preliminary data.</text>
</comment>
<gene>
    <name evidence="1" type="ORF">AFUS01_LOCUS23091</name>
</gene>
<proteinExistence type="predicted"/>
<dbReference type="EMBL" id="CAJVCH010275204">
    <property type="protein sequence ID" value="CAG7734716.1"/>
    <property type="molecule type" value="Genomic_DNA"/>
</dbReference>
<dbReference type="AlphaFoldDB" id="A0A8J2KGN8"/>
<feature type="non-terminal residue" evidence="1">
    <location>
        <position position="1"/>
    </location>
</feature>
<dbReference type="Proteomes" id="UP000708208">
    <property type="component" value="Unassembled WGS sequence"/>
</dbReference>
<evidence type="ECO:0000313" key="1">
    <source>
        <dbReference type="EMBL" id="CAG7734716.1"/>
    </source>
</evidence>
<sequence>LGGSGVDFLWCATDIRSSTDWASGQEVGFKDNALV</sequence>
<name>A0A8J2KGN8_9HEXA</name>